<dbReference type="AlphaFoldDB" id="A0A942Z3S4"/>
<comment type="cofactor">
    <cofactor evidence="3">
        <name>Cu cation</name>
        <dbReference type="ChEBI" id="CHEBI:23378"/>
    </cofactor>
    <text evidence="3">Binds 1 copper ion per subunit.</text>
</comment>
<dbReference type="Proteomes" id="UP000676456">
    <property type="component" value="Unassembled WGS sequence"/>
</dbReference>
<evidence type="ECO:0000259" key="5">
    <source>
        <dbReference type="Pfam" id="PF00080"/>
    </source>
</evidence>
<keyword evidence="3" id="KW-0560">Oxidoreductase</keyword>
<proteinExistence type="inferred from homology"/>
<accession>A0A942Z3S4</accession>
<protein>
    <recommendedName>
        <fullName evidence="3">Superoxide dismutase [Cu-Zn]</fullName>
        <ecNumber evidence="3">1.15.1.1</ecNumber>
    </recommendedName>
</protein>
<evidence type="ECO:0000313" key="6">
    <source>
        <dbReference type="EMBL" id="MBS4222869.1"/>
    </source>
</evidence>
<evidence type="ECO:0000313" key="7">
    <source>
        <dbReference type="Proteomes" id="UP000676456"/>
    </source>
</evidence>
<dbReference type="CDD" id="cd00305">
    <property type="entry name" value="Cu-Zn_Superoxide_Dismutase"/>
    <property type="match status" value="1"/>
</dbReference>
<sequence length="198" mass="21420">MRRKWIFDGGLSVKKYFLLIVCLFLIGCTNKLPKELDIDMKNGDGDSLGKIKLKEQAAGVKFSVNLKGLSPGEHAIHIHNQGTCTPPEFLSAGDHYNPDKKEHGLLNPKGAHAGDLPNLVVGEDGKAKVSFTAKEVTLEESKKTLYTKDGTSIVIHAGTDDGMTQPAGDSGERVACGEISKDRKPVSKKPNKTKPKPM</sequence>
<dbReference type="PROSITE" id="PS51257">
    <property type="entry name" value="PROKAR_LIPOPROTEIN"/>
    <property type="match status" value="1"/>
</dbReference>
<evidence type="ECO:0000256" key="2">
    <source>
        <dbReference type="ARBA" id="ARBA00024900"/>
    </source>
</evidence>
<comment type="caution">
    <text evidence="6">The sequence shown here is derived from an EMBL/GenBank/DDBJ whole genome shotgun (WGS) entry which is preliminary data.</text>
</comment>
<dbReference type="Pfam" id="PF00080">
    <property type="entry name" value="Sod_Cu"/>
    <property type="match status" value="1"/>
</dbReference>
<name>A0A942Z3S4_9BACI</name>
<evidence type="ECO:0000256" key="4">
    <source>
        <dbReference type="SAM" id="MobiDB-lite"/>
    </source>
</evidence>
<organism evidence="6 7">
    <name type="scientific">Lederbergia citrea</name>
    <dbReference type="NCBI Taxonomy" id="2833581"/>
    <lineage>
        <taxon>Bacteria</taxon>
        <taxon>Bacillati</taxon>
        <taxon>Bacillota</taxon>
        <taxon>Bacilli</taxon>
        <taxon>Bacillales</taxon>
        <taxon>Bacillaceae</taxon>
        <taxon>Lederbergia</taxon>
    </lineage>
</organism>
<dbReference type="PROSITE" id="PS00332">
    <property type="entry name" value="SOD_CU_ZN_2"/>
    <property type="match status" value="1"/>
</dbReference>
<dbReference type="InterPro" id="IPR018152">
    <property type="entry name" value="SOD_Cu/Zn_BS"/>
</dbReference>
<feature type="region of interest" description="Disordered" evidence="4">
    <location>
        <begin position="157"/>
        <end position="198"/>
    </location>
</feature>
<keyword evidence="3" id="KW-0862">Zinc</keyword>
<comment type="catalytic activity">
    <reaction evidence="3">
        <text>2 superoxide + 2 H(+) = H2O2 + O2</text>
        <dbReference type="Rhea" id="RHEA:20696"/>
        <dbReference type="ChEBI" id="CHEBI:15378"/>
        <dbReference type="ChEBI" id="CHEBI:15379"/>
        <dbReference type="ChEBI" id="CHEBI:16240"/>
        <dbReference type="ChEBI" id="CHEBI:18421"/>
        <dbReference type="EC" id="1.15.1.1"/>
    </reaction>
</comment>
<dbReference type="InterPro" id="IPR024134">
    <property type="entry name" value="SOD_Cu/Zn_/chaperone"/>
</dbReference>
<dbReference type="EC" id="1.15.1.1" evidence="3"/>
<dbReference type="InterPro" id="IPR001424">
    <property type="entry name" value="SOD_Cu_Zn_dom"/>
</dbReference>
<keyword evidence="3" id="KW-0479">Metal-binding</keyword>
<dbReference type="InterPro" id="IPR036423">
    <property type="entry name" value="SOD-like_Cu/Zn_dom_sf"/>
</dbReference>
<evidence type="ECO:0000256" key="1">
    <source>
        <dbReference type="ARBA" id="ARBA00010457"/>
    </source>
</evidence>
<dbReference type="GO" id="GO:0005507">
    <property type="term" value="F:copper ion binding"/>
    <property type="evidence" value="ECO:0007669"/>
    <property type="project" value="InterPro"/>
</dbReference>
<gene>
    <name evidence="6" type="ORF">KHA91_08970</name>
</gene>
<dbReference type="EMBL" id="JAGYPN010000002">
    <property type="protein sequence ID" value="MBS4222869.1"/>
    <property type="molecule type" value="Genomic_DNA"/>
</dbReference>
<dbReference type="GO" id="GO:0004784">
    <property type="term" value="F:superoxide dismutase activity"/>
    <property type="evidence" value="ECO:0007669"/>
    <property type="project" value="UniProtKB-EC"/>
</dbReference>
<feature type="domain" description="Superoxide dismutase copper/zinc binding" evidence="5">
    <location>
        <begin position="49"/>
        <end position="179"/>
    </location>
</feature>
<dbReference type="SUPFAM" id="SSF49329">
    <property type="entry name" value="Cu,Zn superoxide dismutase-like"/>
    <property type="match status" value="1"/>
</dbReference>
<comment type="similarity">
    <text evidence="1 3">Belongs to the Cu-Zn superoxide dismutase family.</text>
</comment>
<evidence type="ECO:0000256" key="3">
    <source>
        <dbReference type="RuleBase" id="RU000393"/>
    </source>
</evidence>
<keyword evidence="3" id="KW-0186">Copper</keyword>
<dbReference type="PANTHER" id="PTHR10003">
    <property type="entry name" value="SUPEROXIDE DISMUTASE CU-ZN -RELATED"/>
    <property type="match status" value="1"/>
</dbReference>
<comment type="cofactor">
    <cofactor evidence="3">
        <name>Zn(2+)</name>
        <dbReference type="ChEBI" id="CHEBI:29105"/>
    </cofactor>
    <text evidence="3">Binds 1 zinc ion per subunit.</text>
</comment>
<reference evidence="6 7" key="1">
    <citation type="submission" date="2021-05" db="EMBL/GenBank/DDBJ databases">
        <title>Novel Bacillus species.</title>
        <authorList>
            <person name="Liu G."/>
        </authorList>
    </citation>
    <scope>NUCLEOTIDE SEQUENCE [LARGE SCALE GENOMIC DNA]</scope>
    <source>
        <strain evidence="6 7">FJAT-49682</strain>
    </source>
</reference>
<feature type="compositionally biased region" description="Basic residues" evidence="4">
    <location>
        <begin position="186"/>
        <end position="198"/>
    </location>
</feature>
<keyword evidence="7" id="KW-1185">Reference proteome</keyword>
<comment type="function">
    <text evidence="2">Destroys radicals which are normally produced within the cells and which are toxic to biological systems. May play a role in favoring mycobacterial survival in phagocytes.</text>
</comment>
<dbReference type="Gene3D" id="2.60.40.200">
    <property type="entry name" value="Superoxide dismutase, copper/zinc binding domain"/>
    <property type="match status" value="1"/>
</dbReference>